<evidence type="ECO:0000313" key="2">
    <source>
        <dbReference type="EMBL" id="KAF9869842.1"/>
    </source>
</evidence>
<reference evidence="2" key="1">
    <citation type="submission" date="2020-03" db="EMBL/GenBank/DDBJ databases">
        <authorList>
            <person name="He L."/>
        </authorList>
    </citation>
    <scope>NUCLEOTIDE SEQUENCE</scope>
    <source>
        <strain evidence="2">CkLH20</strain>
    </source>
</reference>
<dbReference type="PANTHER" id="PTHR47751">
    <property type="entry name" value="SUPERFAMILY HYDROLASE, PUTATIVE (AFU_ORTHOLOGUE AFUA_2G16580)-RELATED"/>
    <property type="match status" value="1"/>
</dbReference>
<dbReference type="AlphaFoldDB" id="A0A9P6HU64"/>
<gene>
    <name evidence="2" type="ORF">CkaCkLH20_12641</name>
</gene>
<evidence type="ECO:0008006" key="4">
    <source>
        <dbReference type="Google" id="ProtNLM"/>
    </source>
</evidence>
<dbReference type="OrthoDB" id="2498029at2759"/>
<comment type="caution">
    <text evidence="2">The sequence shown here is derived from an EMBL/GenBank/DDBJ whole genome shotgun (WGS) entry which is preliminary data.</text>
</comment>
<sequence>MAVDVEFYNYYWTSRGEFTPNTTTPNRTSHRTFVRNVKFLNCYPFNDIETISPRPVLFVAGDRAHSKEFSEDAYTRAAEPKELCWIKNAGHVDLYDRVGLIPWAKLTSFFKNRLAKNATTSST</sequence>
<dbReference type="InterPro" id="IPR029058">
    <property type="entry name" value="AB_hydrolase_fold"/>
</dbReference>
<dbReference type="Proteomes" id="UP000781932">
    <property type="component" value="Unassembled WGS sequence"/>
</dbReference>
<name>A0A9P6HU64_9PEZI</name>
<dbReference type="EMBL" id="JAATWM020000063">
    <property type="protein sequence ID" value="KAF9869842.1"/>
    <property type="molecule type" value="Genomic_DNA"/>
</dbReference>
<dbReference type="GeneID" id="62168428"/>
<dbReference type="SUPFAM" id="SSF53474">
    <property type="entry name" value="alpha/beta-Hydrolases"/>
    <property type="match status" value="1"/>
</dbReference>
<evidence type="ECO:0000256" key="1">
    <source>
        <dbReference type="ARBA" id="ARBA00029464"/>
    </source>
</evidence>
<dbReference type="RefSeq" id="XP_038739303.1">
    <property type="nucleotide sequence ID" value="XM_038895354.1"/>
</dbReference>
<protein>
    <recommendedName>
        <fullName evidence="4">Alpha/beta hydrolase</fullName>
    </recommendedName>
</protein>
<reference evidence="2" key="2">
    <citation type="submission" date="2020-11" db="EMBL/GenBank/DDBJ databases">
        <title>Whole genome sequencing of Colletotrichum sp.</title>
        <authorList>
            <person name="Li H."/>
        </authorList>
    </citation>
    <scope>NUCLEOTIDE SEQUENCE</scope>
    <source>
        <strain evidence="2">CkLH20</strain>
    </source>
</reference>
<dbReference type="InterPro" id="IPR051411">
    <property type="entry name" value="Polyketide_trans_af380"/>
</dbReference>
<comment type="similarity">
    <text evidence="1">Belongs to the polyketide transferase af380 family.</text>
</comment>
<dbReference type="Gene3D" id="3.40.50.1820">
    <property type="entry name" value="alpha/beta hydrolase"/>
    <property type="match status" value="1"/>
</dbReference>
<dbReference type="PANTHER" id="PTHR47751:SF1">
    <property type="entry name" value="SUPERFAMILY HYDROLASE, PUTATIVE (AFU_ORTHOLOGUE AFUA_2G16580)-RELATED"/>
    <property type="match status" value="1"/>
</dbReference>
<organism evidence="2 3">
    <name type="scientific">Colletotrichum karsti</name>
    <dbReference type="NCBI Taxonomy" id="1095194"/>
    <lineage>
        <taxon>Eukaryota</taxon>
        <taxon>Fungi</taxon>
        <taxon>Dikarya</taxon>
        <taxon>Ascomycota</taxon>
        <taxon>Pezizomycotina</taxon>
        <taxon>Sordariomycetes</taxon>
        <taxon>Hypocreomycetidae</taxon>
        <taxon>Glomerellales</taxon>
        <taxon>Glomerellaceae</taxon>
        <taxon>Colletotrichum</taxon>
        <taxon>Colletotrichum boninense species complex</taxon>
    </lineage>
</organism>
<keyword evidence="3" id="KW-1185">Reference proteome</keyword>
<accession>A0A9P6HU64</accession>
<proteinExistence type="inferred from homology"/>
<evidence type="ECO:0000313" key="3">
    <source>
        <dbReference type="Proteomes" id="UP000781932"/>
    </source>
</evidence>